<feature type="transmembrane region" description="Helical" evidence="2">
    <location>
        <begin position="496"/>
        <end position="516"/>
    </location>
</feature>
<evidence type="ECO:0000256" key="2">
    <source>
        <dbReference type="SAM" id="Phobius"/>
    </source>
</evidence>
<feature type="compositionally biased region" description="Polar residues" evidence="1">
    <location>
        <begin position="8"/>
        <end position="22"/>
    </location>
</feature>
<name>A0A9K3CY90_9EUKA</name>
<feature type="compositionally biased region" description="Basic and acidic residues" evidence="1">
    <location>
        <begin position="208"/>
        <end position="227"/>
    </location>
</feature>
<comment type="caution">
    <text evidence="3">The sequence shown here is derived from an EMBL/GenBank/DDBJ whole genome shotgun (WGS) entry which is preliminary data.</text>
</comment>
<proteinExistence type="predicted"/>
<reference evidence="3 4" key="1">
    <citation type="journal article" date="2018" name="PLoS ONE">
        <title>The draft genome of Kipferlia bialata reveals reductive genome evolution in fornicate parasites.</title>
        <authorList>
            <person name="Tanifuji G."/>
            <person name="Takabayashi S."/>
            <person name="Kume K."/>
            <person name="Takagi M."/>
            <person name="Nakayama T."/>
            <person name="Kamikawa R."/>
            <person name="Inagaki Y."/>
            <person name="Hashimoto T."/>
        </authorList>
    </citation>
    <scope>NUCLEOTIDE SEQUENCE [LARGE SCALE GENOMIC DNA]</scope>
    <source>
        <strain evidence="3">NY0173</strain>
    </source>
</reference>
<protein>
    <submittedName>
        <fullName evidence="3">Uncharacterized protein</fullName>
    </submittedName>
</protein>
<dbReference type="PANTHER" id="PTHR13585">
    <property type="entry name" value="CHASCON, ISOFORM D-RELATED"/>
    <property type="match status" value="1"/>
</dbReference>
<keyword evidence="2" id="KW-0472">Membrane</keyword>
<feature type="transmembrane region" description="Helical" evidence="2">
    <location>
        <begin position="457"/>
        <end position="476"/>
    </location>
</feature>
<feature type="transmembrane region" description="Helical" evidence="2">
    <location>
        <begin position="375"/>
        <end position="398"/>
    </location>
</feature>
<gene>
    <name evidence="3" type="ORF">KIPB_007223</name>
</gene>
<feature type="region of interest" description="Disordered" evidence="1">
    <location>
        <begin position="1"/>
        <end position="64"/>
    </location>
</feature>
<evidence type="ECO:0000256" key="1">
    <source>
        <dbReference type="SAM" id="MobiDB-lite"/>
    </source>
</evidence>
<feature type="region of interest" description="Disordered" evidence="1">
    <location>
        <begin position="196"/>
        <end position="227"/>
    </location>
</feature>
<dbReference type="EMBL" id="BDIP01001996">
    <property type="protein sequence ID" value="GIQ85539.1"/>
    <property type="molecule type" value="Genomic_DNA"/>
</dbReference>
<evidence type="ECO:0000313" key="3">
    <source>
        <dbReference type="EMBL" id="GIQ85539.1"/>
    </source>
</evidence>
<dbReference type="AlphaFoldDB" id="A0A9K3CY90"/>
<evidence type="ECO:0000313" key="4">
    <source>
        <dbReference type="Proteomes" id="UP000265618"/>
    </source>
</evidence>
<feature type="non-terminal residue" evidence="3">
    <location>
        <position position="1"/>
    </location>
</feature>
<dbReference type="Proteomes" id="UP000265618">
    <property type="component" value="Unassembled WGS sequence"/>
</dbReference>
<accession>A0A9K3CY90</accession>
<organism evidence="3 4">
    <name type="scientific">Kipferlia bialata</name>
    <dbReference type="NCBI Taxonomy" id="797122"/>
    <lineage>
        <taxon>Eukaryota</taxon>
        <taxon>Metamonada</taxon>
        <taxon>Carpediemonas-like organisms</taxon>
        <taxon>Kipferlia</taxon>
    </lineage>
</organism>
<keyword evidence="4" id="KW-1185">Reference proteome</keyword>
<feature type="non-terminal residue" evidence="3">
    <location>
        <position position="581"/>
    </location>
</feature>
<keyword evidence="2" id="KW-1133">Transmembrane helix</keyword>
<dbReference type="InterPro" id="IPR052824">
    <property type="entry name" value="m6A_RNA_Methylation_Regulator"/>
</dbReference>
<sequence length="581" mass="64602">SETEDSDSTAMPTRTLLLSSTMDKQRERERAPLTTIREEDRERERERENGERERETERERERAGPRRCVVIDAADAVRGTMSVNPRLGIETVTALDTERGVVLAKDRERERERDKGRDPEQPLLDLEKFTIIANIAPALVPNVVDSLAGPRFNRRVAHVTSALSRHDSIAVSLVRATRIQMEATKTRRNTPLVECKTLPGALGSGSHETSKRVQREREKGKERRRDLEHETPCVVVVVVDEHNVSGVSAPPGSLQSPPTGTGNRLPLLSSVYLAAPSAGLGMDGASVQSPYPRYAAYVSGRKALSRLLDTFAESPFLLISILPLMVHCLQTTLFLCVIPVVSMVASLVIGSLYRYDYSPDVLPHTPVHGDPIRYPVSYPALGVGVIIVFNVVYLRLLAGKEKEGDREREREREREIRGASKDRPRDGDVRFRGRRDLLIQSCHYGNHIQRAASFKRLLGYCVTVVLVCVLCSLPAYKYMPVLEPGTVTLSLSTKPASYVSSSFLCLAPFLGAVMVMGLSVRTLSIASVVGLSAMIPQLWGYVTRPKSMSPAEREKERERERLALKEKYHSGKTLVMTITTV</sequence>
<feature type="transmembrane region" description="Helical" evidence="2">
    <location>
        <begin position="333"/>
        <end position="355"/>
    </location>
</feature>
<feature type="region of interest" description="Disordered" evidence="1">
    <location>
        <begin position="404"/>
        <end position="428"/>
    </location>
</feature>
<dbReference type="PANTHER" id="PTHR13585:SF19">
    <property type="entry name" value="ZINC FINGER CCCH DOMAIN-CONTAINING PROTEIN 13"/>
    <property type="match status" value="1"/>
</dbReference>
<feature type="compositionally biased region" description="Basic and acidic residues" evidence="1">
    <location>
        <begin position="23"/>
        <end position="64"/>
    </location>
</feature>
<keyword evidence="2" id="KW-0812">Transmembrane</keyword>